<protein>
    <submittedName>
        <fullName evidence="2">S-layer homology domain-containing protein</fullName>
    </submittedName>
</protein>
<accession>A0ABW3UVB7</accession>
<organism evidence="2 3">
    <name type="scientific">Paenibacillus vulneris</name>
    <dbReference type="NCBI Taxonomy" id="1133364"/>
    <lineage>
        <taxon>Bacteria</taxon>
        <taxon>Bacillati</taxon>
        <taxon>Bacillota</taxon>
        <taxon>Bacilli</taxon>
        <taxon>Bacillales</taxon>
        <taxon>Paenibacillaceae</taxon>
        <taxon>Paenibacillus</taxon>
    </lineage>
</organism>
<dbReference type="RefSeq" id="WP_345595313.1">
    <property type="nucleotide sequence ID" value="NZ_BAABJG010000058.1"/>
</dbReference>
<evidence type="ECO:0000259" key="1">
    <source>
        <dbReference type="PROSITE" id="PS51272"/>
    </source>
</evidence>
<dbReference type="Pfam" id="PF00395">
    <property type="entry name" value="SLH"/>
    <property type="match status" value="1"/>
</dbReference>
<comment type="caution">
    <text evidence="2">The sequence shown here is derived from an EMBL/GenBank/DDBJ whole genome shotgun (WGS) entry which is preliminary data.</text>
</comment>
<name>A0ABW3UVB7_9BACL</name>
<keyword evidence="3" id="KW-1185">Reference proteome</keyword>
<proteinExistence type="predicted"/>
<evidence type="ECO:0000313" key="3">
    <source>
        <dbReference type="Proteomes" id="UP001597180"/>
    </source>
</evidence>
<feature type="domain" description="SLH" evidence="1">
    <location>
        <begin position="50"/>
        <end position="113"/>
    </location>
</feature>
<dbReference type="Proteomes" id="UP001597180">
    <property type="component" value="Unassembled WGS sequence"/>
</dbReference>
<dbReference type="PROSITE" id="PS51272">
    <property type="entry name" value="SLH"/>
    <property type="match status" value="1"/>
</dbReference>
<reference evidence="3" key="1">
    <citation type="journal article" date="2019" name="Int. J. Syst. Evol. Microbiol.">
        <title>The Global Catalogue of Microorganisms (GCM) 10K type strain sequencing project: providing services to taxonomists for standard genome sequencing and annotation.</title>
        <authorList>
            <consortium name="The Broad Institute Genomics Platform"/>
            <consortium name="The Broad Institute Genome Sequencing Center for Infectious Disease"/>
            <person name="Wu L."/>
            <person name="Ma J."/>
        </authorList>
    </citation>
    <scope>NUCLEOTIDE SEQUENCE [LARGE SCALE GENOMIC DNA]</scope>
    <source>
        <strain evidence="3">CCUG 53270</strain>
    </source>
</reference>
<dbReference type="InterPro" id="IPR001119">
    <property type="entry name" value="SLH_dom"/>
</dbReference>
<dbReference type="EMBL" id="JBHTLU010000050">
    <property type="protein sequence ID" value="MFD1224858.1"/>
    <property type="molecule type" value="Genomic_DNA"/>
</dbReference>
<sequence length="211" mass="22975">MSTIRRQTNKMKLLFAAASIVLIRRTAYVLALATLPFAFASGGGSAQAGPDPTEFSDMNDHWAKVPVQEAVTEGIVSGYDDGTFRPDRMVNRGEFIDMLIAALHIPLAASSSDRSSNEARLQSLRDIGLLEDKDVPADELGQELQRSEMIRLALRAVDPEAGKAQPSEQKEQAIAAGLIEEDGEESNDSQTVTRAEAVVVLQRLKQLVQVR</sequence>
<gene>
    <name evidence="2" type="ORF">ACFQ4B_32590</name>
</gene>
<evidence type="ECO:0000313" key="2">
    <source>
        <dbReference type="EMBL" id="MFD1224858.1"/>
    </source>
</evidence>